<dbReference type="InterPro" id="IPR029016">
    <property type="entry name" value="GAF-like_dom_sf"/>
</dbReference>
<evidence type="ECO:0008006" key="3">
    <source>
        <dbReference type="Google" id="ProtNLM"/>
    </source>
</evidence>
<proteinExistence type="predicted"/>
<comment type="caution">
    <text evidence="1">The sequence shown here is derived from an EMBL/GenBank/DDBJ whole genome shotgun (WGS) entry which is preliminary data.</text>
</comment>
<dbReference type="Gene3D" id="3.30.450.40">
    <property type="match status" value="1"/>
</dbReference>
<protein>
    <recommendedName>
        <fullName evidence="3">DUF484 domain-containing protein</fullName>
    </recommendedName>
</protein>
<organism evidence="1 2">
    <name type="scientific">Candidatus Phycosocius bacilliformis</name>
    <dbReference type="NCBI Taxonomy" id="1445552"/>
    <lineage>
        <taxon>Bacteria</taxon>
        <taxon>Pseudomonadati</taxon>
        <taxon>Pseudomonadota</taxon>
        <taxon>Alphaproteobacteria</taxon>
        <taxon>Caulobacterales</taxon>
        <taxon>Caulobacterales incertae sedis</taxon>
        <taxon>Candidatus Phycosocius</taxon>
    </lineage>
</organism>
<dbReference type="Proteomes" id="UP000245086">
    <property type="component" value="Unassembled WGS sequence"/>
</dbReference>
<reference evidence="1 2" key="1">
    <citation type="journal article" date="2018" name="Genome Announc.">
        <title>Draft Genome Sequence of "Candidatus Phycosocius bacilliformis," an Alphaproteobacterial Ectosymbiont of the Hydrocarbon-Producing Green Alga Botryococcus braunii.</title>
        <authorList>
            <person name="Tanabe Y."/>
            <person name="Yamaguchi H."/>
            <person name="Watanabe M.M."/>
        </authorList>
    </citation>
    <scope>NUCLEOTIDE SEQUENCE [LARGE SCALE GENOMIC DNA]</scope>
    <source>
        <strain evidence="1 2">BOTRYCO-2</strain>
    </source>
</reference>
<sequence length="230" mass="25211">MAYQDAALIAEPDLDLDLIRDFLMQNPGFVREDSELLNRIAAEPSTGNVIAIADLARERMLRETRAARSRFAAIVETARANYEAQIRVQEAILAVLDSQDPEDLNERLSGHVAFALASDVCVLAVSESSAASQALDKVGAAIERLVPTHQPTVLGPIDRPRAWLYGDRSELVHSEALARLEFGPSRRLAILAIASRDLDAFRPDHGGELVTFFARVLERVLGRFAAEGLL</sequence>
<gene>
    <name evidence="1" type="ORF">PbB2_00474</name>
</gene>
<evidence type="ECO:0000313" key="2">
    <source>
        <dbReference type="Proteomes" id="UP000245086"/>
    </source>
</evidence>
<accession>A0A2P2E6Y4</accession>
<dbReference type="RefSeq" id="WP_108983665.1">
    <property type="nucleotide sequence ID" value="NZ_BFBR01000001.1"/>
</dbReference>
<dbReference type="OrthoDB" id="7200179at2"/>
<dbReference type="PANTHER" id="PTHR38765:SF1">
    <property type="entry name" value="DUF484 DOMAIN-CONTAINING PROTEIN"/>
    <property type="match status" value="1"/>
</dbReference>
<dbReference type="Pfam" id="PF04340">
    <property type="entry name" value="DUF484"/>
    <property type="match status" value="1"/>
</dbReference>
<name>A0A2P2E6Y4_9PROT</name>
<dbReference type="PANTHER" id="PTHR38765">
    <property type="entry name" value="DUF484 DOMAIN-CONTAINING PROTEIN"/>
    <property type="match status" value="1"/>
</dbReference>
<dbReference type="AlphaFoldDB" id="A0A2P2E6Y4"/>
<dbReference type="EMBL" id="BFBR01000001">
    <property type="protein sequence ID" value="GBF56817.1"/>
    <property type="molecule type" value="Genomic_DNA"/>
</dbReference>
<evidence type="ECO:0000313" key="1">
    <source>
        <dbReference type="EMBL" id="GBF56817.1"/>
    </source>
</evidence>
<dbReference type="InterPro" id="IPR007435">
    <property type="entry name" value="DUF484"/>
</dbReference>
<keyword evidence="2" id="KW-1185">Reference proteome</keyword>